<dbReference type="Pfam" id="PF13202">
    <property type="entry name" value="EF-hand_5"/>
    <property type="match status" value="4"/>
</dbReference>
<dbReference type="PANTHER" id="PTHR10827">
    <property type="entry name" value="RETICULOCALBIN"/>
    <property type="match status" value="1"/>
</dbReference>
<proteinExistence type="predicted"/>
<evidence type="ECO:0000313" key="5">
    <source>
        <dbReference type="EMBL" id="CEN55126.1"/>
    </source>
</evidence>
<dbReference type="Proteomes" id="UP000056322">
    <property type="component" value="Chromosome 1"/>
</dbReference>
<dbReference type="HOGENOM" id="CLU_091273_4_0_4"/>
<feature type="domain" description="EF-hand" evidence="4">
    <location>
        <begin position="117"/>
        <end position="150"/>
    </location>
</feature>
<dbReference type="RefSeq" id="WP_045750459.1">
    <property type="nucleotide sequence ID" value="NZ_LN794158.1"/>
</dbReference>
<keyword evidence="1" id="KW-0479">Metal-binding</keyword>
<dbReference type="SUPFAM" id="SSF47473">
    <property type="entry name" value="EF-hand"/>
    <property type="match status" value="1"/>
</dbReference>
<keyword evidence="6" id="KW-1185">Reference proteome</keyword>
<dbReference type="InterPro" id="IPR011992">
    <property type="entry name" value="EF-hand-dom_pair"/>
</dbReference>
<keyword evidence="2" id="KW-0677">Repeat</keyword>
<accession>A0A0B7IXK0</accession>
<dbReference type="EMBL" id="LN794158">
    <property type="protein sequence ID" value="CEN55126.1"/>
    <property type="molecule type" value="Genomic_DNA"/>
</dbReference>
<evidence type="ECO:0000256" key="2">
    <source>
        <dbReference type="ARBA" id="ARBA00022737"/>
    </source>
</evidence>
<dbReference type="InterPro" id="IPR002048">
    <property type="entry name" value="EF_hand_dom"/>
</dbReference>
<sequence>MKKIQALILTALLTTAGSASAEHQGMGEHCKMHTKVTFEQADKDKNGTLDREEAKAVCGEKFDVMDTDKDGTLSKDEVMVCGRKKHDENDQLHVKRSKEFAAADKDSDGTLTKEEAKKLKKVYQNFDAIDADKDGTVSREEVHNFMHKDK</sequence>
<name>A0A0B7IXK0_9PROT</name>
<organism evidence="5 6">
    <name type="scientific">Candidatus Methylopumilus turicensis</name>
    <dbReference type="NCBI Taxonomy" id="1581680"/>
    <lineage>
        <taxon>Bacteria</taxon>
        <taxon>Pseudomonadati</taxon>
        <taxon>Pseudomonadota</taxon>
        <taxon>Betaproteobacteria</taxon>
        <taxon>Nitrosomonadales</taxon>
        <taxon>Methylophilaceae</taxon>
        <taxon>Candidatus Methylopumilus</taxon>
    </lineage>
</organism>
<gene>
    <name evidence="5" type="ORF">BN1209_0068</name>
</gene>
<evidence type="ECO:0000313" key="6">
    <source>
        <dbReference type="Proteomes" id="UP000056322"/>
    </source>
</evidence>
<feature type="domain" description="EF-hand" evidence="4">
    <location>
        <begin position="53"/>
        <end position="88"/>
    </location>
</feature>
<dbReference type="KEGG" id="mbac:BN1209_0068"/>
<dbReference type="STRING" id="1581680.BN1209_0068"/>
<dbReference type="PROSITE" id="PS00018">
    <property type="entry name" value="EF_HAND_1"/>
    <property type="match status" value="2"/>
</dbReference>
<dbReference type="SMART" id="SM00054">
    <property type="entry name" value="EFh"/>
    <property type="match status" value="3"/>
</dbReference>
<dbReference type="Gene3D" id="1.10.238.10">
    <property type="entry name" value="EF-hand"/>
    <property type="match status" value="2"/>
</dbReference>
<feature type="chain" id="PRO_5002133296" description="EF-hand domain-containing protein" evidence="3">
    <location>
        <begin position="22"/>
        <end position="150"/>
    </location>
</feature>
<dbReference type="OrthoDB" id="8538579at2"/>
<keyword evidence="3" id="KW-0732">Signal</keyword>
<protein>
    <recommendedName>
        <fullName evidence="4">EF-hand domain-containing protein</fullName>
    </recommendedName>
</protein>
<evidence type="ECO:0000256" key="1">
    <source>
        <dbReference type="ARBA" id="ARBA00022723"/>
    </source>
</evidence>
<dbReference type="InterPro" id="IPR018247">
    <property type="entry name" value="EF_Hand_1_Ca_BS"/>
</dbReference>
<evidence type="ECO:0000259" key="4">
    <source>
        <dbReference type="PROSITE" id="PS50222"/>
    </source>
</evidence>
<feature type="signal peptide" evidence="3">
    <location>
        <begin position="1"/>
        <end position="21"/>
    </location>
</feature>
<dbReference type="PANTHER" id="PTHR10827:SF98">
    <property type="entry name" value="45 KDA CALCIUM-BINDING PROTEIN"/>
    <property type="match status" value="1"/>
</dbReference>
<evidence type="ECO:0000256" key="3">
    <source>
        <dbReference type="SAM" id="SignalP"/>
    </source>
</evidence>
<dbReference type="AlphaFoldDB" id="A0A0B7IXK0"/>
<reference evidence="6" key="1">
    <citation type="submission" date="2014-12" db="EMBL/GenBank/DDBJ databases">
        <authorList>
            <person name="Salcher M.M."/>
        </authorList>
    </citation>
    <scope>NUCLEOTIDE SEQUENCE [LARGE SCALE GENOMIC DNA]</scope>
    <source>
        <strain evidence="6">MMS-10A-171</strain>
    </source>
</reference>
<dbReference type="GO" id="GO:0005509">
    <property type="term" value="F:calcium ion binding"/>
    <property type="evidence" value="ECO:0007669"/>
    <property type="project" value="InterPro"/>
</dbReference>
<dbReference type="PROSITE" id="PS50222">
    <property type="entry name" value="EF_HAND_2"/>
    <property type="match status" value="2"/>
</dbReference>